<organism evidence="2 3">
    <name type="scientific">Rhizophagus clarus</name>
    <dbReference type="NCBI Taxonomy" id="94130"/>
    <lineage>
        <taxon>Eukaryota</taxon>
        <taxon>Fungi</taxon>
        <taxon>Fungi incertae sedis</taxon>
        <taxon>Mucoromycota</taxon>
        <taxon>Glomeromycotina</taxon>
        <taxon>Glomeromycetes</taxon>
        <taxon>Glomerales</taxon>
        <taxon>Glomeraceae</taxon>
        <taxon>Rhizophagus</taxon>
    </lineage>
</organism>
<dbReference type="InterPro" id="IPR001245">
    <property type="entry name" value="Ser-Thr/Tyr_kinase_cat_dom"/>
</dbReference>
<dbReference type="PROSITE" id="PS50011">
    <property type="entry name" value="PROTEIN_KINASE_DOM"/>
    <property type="match status" value="1"/>
</dbReference>
<evidence type="ECO:0000313" key="2">
    <source>
        <dbReference type="EMBL" id="GBC01966.1"/>
    </source>
</evidence>
<gene>
    <name evidence="2" type="ORF">RclHR1_00440032</name>
</gene>
<dbReference type="Pfam" id="PF07714">
    <property type="entry name" value="PK_Tyr_Ser-Thr"/>
    <property type="match status" value="1"/>
</dbReference>
<dbReference type="Gene3D" id="1.10.510.10">
    <property type="entry name" value="Transferase(Phosphotransferase) domain 1"/>
    <property type="match status" value="1"/>
</dbReference>
<protein>
    <recommendedName>
        <fullName evidence="1">Protein kinase domain-containing protein</fullName>
    </recommendedName>
</protein>
<feature type="domain" description="Protein kinase" evidence="1">
    <location>
        <begin position="1718"/>
        <end position="1993"/>
    </location>
</feature>
<dbReference type="SUPFAM" id="SSF56112">
    <property type="entry name" value="Protein kinase-like (PK-like)"/>
    <property type="match status" value="1"/>
</dbReference>
<dbReference type="GO" id="GO:0004674">
    <property type="term" value="F:protein serine/threonine kinase activity"/>
    <property type="evidence" value="ECO:0007669"/>
    <property type="project" value="TreeGrafter"/>
</dbReference>
<dbReference type="InterPro" id="IPR000719">
    <property type="entry name" value="Prot_kinase_dom"/>
</dbReference>
<dbReference type="PANTHER" id="PTHR44329">
    <property type="entry name" value="SERINE/THREONINE-PROTEIN KINASE TNNI3K-RELATED"/>
    <property type="match status" value="1"/>
</dbReference>
<comment type="caution">
    <text evidence="2">The sequence shown here is derived from an EMBL/GenBank/DDBJ whole genome shotgun (WGS) entry which is preliminary data.</text>
</comment>
<dbReference type="InterPro" id="IPR051681">
    <property type="entry name" value="Ser/Thr_Kinases-Pseudokinases"/>
</dbReference>
<accession>A0A2Z6RGZ0</accession>
<dbReference type="GO" id="GO:0005524">
    <property type="term" value="F:ATP binding"/>
    <property type="evidence" value="ECO:0007669"/>
    <property type="project" value="InterPro"/>
</dbReference>
<reference evidence="2 3" key="1">
    <citation type="submission" date="2017-11" db="EMBL/GenBank/DDBJ databases">
        <title>The genome of Rhizophagus clarus HR1 reveals common genetic basis of auxotrophy among arbuscular mycorrhizal fungi.</title>
        <authorList>
            <person name="Kobayashi Y."/>
        </authorList>
    </citation>
    <scope>NUCLEOTIDE SEQUENCE [LARGE SCALE GENOMIC DNA]</scope>
    <source>
        <strain evidence="2 3">HR1</strain>
    </source>
</reference>
<sequence length="2075" mass="247007">MGVCKKCDEQSKYEWCKSCQLENLKIYITNETSKNERIDNLIYEMRLEIDELDDLIFEWISYNQLDNIKKLGEENFDKVYSAIWKDGPLNYNINKNKYTRNQNKKVALKYYNVDNIINEFFNEQGKKYSIKYIGEVLRIYGISQCPYTKDYIIVFQDIYCEKCGRKYTNMIDEWCESCKIDYFKNHLTSSGNEKIDNLIYEIQSRVNYNSSIVFEWIPFDQLNDIQKMNNDDFDIVYSAIWKDGPLYFHNREWTRKSNKMVNLKYLYNSQDSIKLLNKVKKDYLISPYRILPIYGISRNPNTGDYFIILPNVYCKRCGEPYEYMRNEVYEWCKQCQIHSLKQNFINWTSGNEKIDNLIQNLQLEINERADFIVEWIPYNQFNDIKEDDFNKEYLAIWKDGPLIYNKVKGKYLRSQQNESVILKFCNSQNPINEPLNEVKADIDKYYGQTFGISQTPCSKSYIIVLKKNEYNEICVKCNEKFIGGYSRCKSCHIYYLKKLLINWTCENEEINNLILKMNFKKSDFFGDTFEFIPYNQFNDIEEIGKNNFTIVYSAIWKNGPLLHYKKKWTRVSNKKVSLKYLHDSQHAINELLDEVKIHSTCLDSLLYGISQDPNTKKYIMVFRHEINCEKCGVQYLKCNEMNDEWCKECQIKDLKKDFINWTSGNKKIDYLIQEMQLKIDRPDDIIFEWIPYNQFNNIKEIDKEDSATIYSAIWKNDKLLYYKRKSNLRVTLKCSQNIAMEVKRYSIKRRRHEIVDNVIFIYGITQNPDTKDYIMVLASEYCKKCGLKYTITDEKWCKLCQINYFKKNFISWTSGNAKIDSLIQEMQSKINKPDDVIFEWIPHNQFRNIIEIDRGGFSKIYSAIWKDGPIHVMGVCKKCDEQSKYEWCKSCQLENLKIYITNETSKNERIDNLIYEMRLEIDELDDLIFEWISYNQLDNIKKLGEENFDKVYSAIWKDGPLNYNINKNKYTRNQNKKVALKYYNVDNIINEFFNEQGKKYSIKYIGEVLRIYGISQCPYTKDYIIVFQDIYCEKCGRKYTNMIDEWCESCKIDYFKNHLTSSGNEKIDNLIYEIQSRVNYNSSIVFEWIPFDQLNDIQKMNNDDFDIVYSAIWKDGPLYFHNREWTRKSNKMVNLKYLYNSQDSIKLLNKVKKDYLISPYRILPIYGISRNPNTGDYFIILPNVYCKRCGEPYEYMRNEVYEWCKQCQIHSLKQNFINWTSGNEKIDNLIQNLQLEINERADFIVEWIPYNQFNDIKEDDFNKEYLAIWKDGPLIYNKVKGKYLRSQQNESVILKFCNSQNPINEPLNEVKADIDKYYGQTFGISQTPCSKSYIIVLKKNEYNEICVKCNEKFIGGYSRCKSCHIYYLKKLLINWTCENEEINNLILKMNFKKSDFFGDTFEFIPYNQFNDIEEIGKNNFTIVYSAIWKNGPLLHYKKKWTRVSNKKVSLKYLHDSQHAINELLDEVKIHSTCLDSLLYGISQDPNTKKYIMVFRHEINCEKCGVQYLKCNEMNDEWCKECQIKDLKKDFINWTSGNKKIDYLIQEMQLKIDRPDDIIFEWIPYNQFNNIKEIDKEDSATIYSAIWKNDKLLYYKRKSNLRVTLKCSQNIAMEVKRYSIKRRRHEIVDNVIFIYGITQNPDTKDYIMVLASEYCKKCGLKYTITDEKWCKLCQINYFKKNFISWTSGNAKIDSLIQEMQSKINKPDDVIFEWIPHNQFRNIIEIDRGGFSKIYSAIWKDGPIRYNLEEYERLNNVTVALKYLHRSQNISDEFLNEIKGYSNKFYPGDYILSIIGLSQDPDTKDYIMVLDYAAGGNFHCVVNNNYNKLDWSYNIMILSNIIKGLKKIHQNNMVHRDFHTGNILLIPRFLSPYTDYMLSISDMGLCGEVGNTDEKNIYGVMPYVAPEVLRGKLYTQSADIYSFGMIMYFLATGRQPFANRAHDGILALDICNGIRPKINEQGAPECYVDLMKRCWDVNPDNRPKATEVEELIDLFHKSCRTDSEIEKEELHYDIQKQFKKADEYKDSNFIILEEKRNSSTHPQAVYTSRLLNPFTEDLPKYDYNTDCLDCEIAYTEQ</sequence>
<keyword evidence="3" id="KW-1185">Reference proteome</keyword>
<evidence type="ECO:0000313" key="3">
    <source>
        <dbReference type="Proteomes" id="UP000247702"/>
    </source>
</evidence>
<proteinExistence type="predicted"/>
<name>A0A2Z6RGZ0_9GLOM</name>
<dbReference type="Proteomes" id="UP000247702">
    <property type="component" value="Unassembled WGS sequence"/>
</dbReference>
<dbReference type="InterPro" id="IPR011009">
    <property type="entry name" value="Kinase-like_dom_sf"/>
</dbReference>
<evidence type="ECO:0000259" key="1">
    <source>
        <dbReference type="PROSITE" id="PS50011"/>
    </source>
</evidence>
<dbReference type="EMBL" id="BEXD01003779">
    <property type="protein sequence ID" value="GBC01966.1"/>
    <property type="molecule type" value="Genomic_DNA"/>
</dbReference>